<reference evidence="2 3" key="1">
    <citation type="submission" date="2016-10" db="EMBL/GenBank/DDBJ databases">
        <authorList>
            <person name="de Groot N.N."/>
        </authorList>
    </citation>
    <scope>NUCLEOTIDE SEQUENCE [LARGE SCALE GENOMIC DNA]</scope>
    <source>
        <strain evidence="2 3">NE2</strain>
    </source>
</reference>
<accession>A0A1I3XWR6</accession>
<evidence type="ECO:0000313" key="3">
    <source>
        <dbReference type="Proteomes" id="UP000198755"/>
    </source>
</evidence>
<dbReference type="Proteomes" id="UP000198755">
    <property type="component" value="Unassembled WGS sequence"/>
</dbReference>
<keyword evidence="1" id="KW-0732">Signal</keyword>
<dbReference type="EMBL" id="FOSN01000004">
    <property type="protein sequence ID" value="SFK23942.1"/>
    <property type="molecule type" value="Genomic_DNA"/>
</dbReference>
<feature type="signal peptide" evidence="1">
    <location>
        <begin position="1"/>
        <end position="35"/>
    </location>
</feature>
<gene>
    <name evidence="2" type="ORF">SAMN05444581_104138</name>
</gene>
<feature type="chain" id="PRO_5011653044" evidence="1">
    <location>
        <begin position="36"/>
        <end position="214"/>
    </location>
</feature>
<keyword evidence="3" id="KW-1185">Reference proteome</keyword>
<proteinExistence type="predicted"/>
<dbReference type="STRING" id="1612308.SAMN05444581_104138"/>
<organism evidence="2 3">
    <name type="scientific">Methylocapsa palsarum</name>
    <dbReference type="NCBI Taxonomy" id="1612308"/>
    <lineage>
        <taxon>Bacteria</taxon>
        <taxon>Pseudomonadati</taxon>
        <taxon>Pseudomonadota</taxon>
        <taxon>Alphaproteobacteria</taxon>
        <taxon>Hyphomicrobiales</taxon>
        <taxon>Beijerinckiaceae</taxon>
        <taxon>Methylocapsa</taxon>
    </lineage>
</organism>
<dbReference type="AlphaFoldDB" id="A0A1I3XWR6"/>
<name>A0A1I3XWR6_9HYPH</name>
<protein>
    <submittedName>
        <fullName evidence="2">Uncharacterized protein</fullName>
    </submittedName>
</protein>
<evidence type="ECO:0000313" key="2">
    <source>
        <dbReference type="EMBL" id="SFK23942.1"/>
    </source>
</evidence>
<sequence>MNVWPYLLKIPPHRLMAMLRPLALFAILVPAAAMAQSPPPDPAAHQMTHEQMMMHMHHMAGSNSSNPIPAQPGQDAFAAIQEIVGLLEADPSTDWSKVDIDALRAHLVDMNNVILSADDKNENVEGGMRFTITGAGAVRDSIRRMVIAHAGAMDGADGWGLIASEIADGAMLIVRPPASEAAKLRGLGFFGLMTRGMHHQMHHLMIARGQNPHP</sequence>
<evidence type="ECO:0000256" key="1">
    <source>
        <dbReference type="SAM" id="SignalP"/>
    </source>
</evidence>